<protein>
    <recommendedName>
        <fullName evidence="1">DUF7164 domain-containing protein</fullName>
    </recommendedName>
</protein>
<dbReference type="InterPro" id="IPR055588">
    <property type="entry name" value="DUF7164"/>
</dbReference>
<organism evidence="2 3">
    <name type="scientific">Clytia hemisphaerica</name>
    <dbReference type="NCBI Taxonomy" id="252671"/>
    <lineage>
        <taxon>Eukaryota</taxon>
        <taxon>Metazoa</taxon>
        <taxon>Cnidaria</taxon>
        <taxon>Hydrozoa</taxon>
        <taxon>Hydroidolina</taxon>
        <taxon>Leptothecata</taxon>
        <taxon>Obeliida</taxon>
        <taxon>Clytiidae</taxon>
        <taxon>Clytia</taxon>
    </lineage>
</organism>
<reference evidence="2" key="1">
    <citation type="submission" date="2021-01" db="UniProtKB">
        <authorList>
            <consortium name="EnsemblMetazoa"/>
        </authorList>
    </citation>
    <scope>IDENTIFICATION</scope>
</reference>
<accession>A0A7M5USL6</accession>
<dbReference type="Pfam" id="PF23741">
    <property type="entry name" value="DUF7164"/>
    <property type="match status" value="1"/>
</dbReference>
<proteinExistence type="predicted"/>
<name>A0A7M5USL6_9CNID</name>
<evidence type="ECO:0000313" key="3">
    <source>
        <dbReference type="Proteomes" id="UP000594262"/>
    </source>
</evidence>
<dbReference type="GeneID" id="136818175"/>
<evidence type="ECO:0000313" key="2">
    <source>
        <dbReference type="EnsemblMetazoa" id="CLYHEMP005157.1"/>
    </source>
</evidence>
<feature type="domain" description="DUF7164" evidence="1">
    <location>
        <begin position="77"/>
        <end position="417"/>
    </location>
</feature>
<keyword evidence="3" id="KW-1185">Reference proteome</keyword>
<dbReference type="Proteomes" id="UP000594262">
    <property type="component" value="Unplaced"/>
</dbReference>
<sequence length="421" mass="49251">MMVKFDRWKALIPIAFFLYVILWCFLHLEEGSKVTSKYEDDLDSIEQPGEDVIKHENALWGGSEILHPKHIRSSGGHKRLKAAVVVFLPKNINFVNQFVTMLYGSWRYVYENNFDSEMNLVDLVVFAHQTVLDALPGDCKIFYTSSGVPKDTNQCACWKIEQKNETPSAYKNLNSYVMFLRSDINVILQRYTYALRTDMDVFLTPKFFKYRPTLRVVTGIGQYCHEFNRGRLKAIAKQHGLKHRGIHCIGSSWYGYMKDITKLSIAAYNMSLYLYDYEFKDGLPGLENINFRISPNGKWPEWYKLTSTMYGSEIVLNDGVPNFSMQNMQRFDVSTCNPWKISEHYQLHAYHTECEFNKKRFLNQLTELAIGTSTNRLSLEHKLRIYERKVVKDIESLNTTEYSTFIAWRSAAKYLEFRLKI</sequence>
<evidence type="ECO:0000259" key="1">
    <source>
        <dbReference type="Pfam" id="PF23741"/>
    </source>
</evidence>
<dbReference type="OrthoDB" id="330499at2759"/>
<dbReference type="AlphaFoldDB" id="A0A7M5USL6"/>
<dbReference type="EnsemblMetazoa" id="CLYHEMT005157.1">
    <property type="protein sequence ID" value="CLYHEMP005157.1"/>
    <property type="gene ID" value="CLYHEMG005157"/>
</dbReference>
<dbReference type="RefSeq" id="XP_066930635.1">
    <property type="nucleotide sequence ID" value="XM_067074534.1"/>
</dbReference>